<accession>A0ABT8STM8</accession>
<dbReference type="EMBL" id="JAUKWQ010000001">
    <property type="protein sequence ID" value="MDO1581403.1"/>
    <property type="molecule type" value="Genomic_DNA"/>
</dbReference>
<organism evidence="1 2">
    <name type="scientific">Rhizobium oryzicola</name>
    <dbReference type="NCBI Taxonomy" id="1232668"/>
    <lineage>
        <taxon>Bacteria</taxon>
        <taxon>Pseudomonadati</taxon>
        <taxon>Pseudomonadota</taxon>
        <taxon>Alphaproteobacteria</taxon>
        <taxon>Hyphomicrobiales</taxon>
        <taxon>Rhizobiaceae</taxon>
        <taxon>Rhizobium/Agrobacterium group</taxon>
        <taxon>Rhizobium</taxon>
    </lineage>
</organism>
<evidence type="ECO:0000313" key="2">
    <source>
        <dbReference type="Proteomes" id="UP001169006"/>
    </source>
</evidence>
<evidence type="ECO:0000313" key="1">
    <source>
        <dbReference type="EMBL" id="MDO1581403.1"/>
    </source>
</evidence>
<protein>
    <submittedName>
        <fullName evidence="1">Uncharacterized protein</fullName>
    </submittedName>
</protein>
<name>A0ABT8STM8_9HYPH</name>
<comment type="caution">
    <text evidence="1">The sequence shown here is derived from an EMBL/GenBank/DDBJ whole genome shotgun (WGS) entry which is preliminary data.</text>
</comment>
<dbReference type="Proteomes" id="UP001169006">
    <property type="component" value="Unassembled WGS sequence"/>
</dbReference>
<gene>
    <name evidence="1" type="ORF">Q2T52_04770</name>
</gene>
<keyword evidence="2" id="KW-1185">Reference proteome</keyword>
<reference evidence="1" key="2">
    <citation type="submission" date="2023-07" db="EMBL/GenBank/DDBJ databases">
        <authorList>
            <person name="Sun H."/>
        </authorList>
    </citation>
    <scope>NUCLEOTIDE SEQUENCE</scope>
    <source>
        <strain evidence="1">05753</strain>
    </source>
</reference>
<sequence>MKPVTTILRFQIFFKLLEWAAATDRADPPDPLLHPDLMRMDQRALADLPLTPASITHLIPSNQAAASEASACCTAGRAFMRS</sequence>
<dbReference type="RefSeq" id="WP_302075514.1">
    <property type="nucleotide sequence ID" value="NZ_JAUKWQ010000001.1"/>
</dbReference>
<reference evidence="1" key="1">
    <citation type="journal article" date="2015" name="Int. J. Syst. Evol. Microbiol.">
        <title>Rhizobium oryzicola sp. nov., potential plant-growth-promoting endophytic bacteria isolated from rice roots.</title>
        <authorList>
            <person name="Zhang X.X."/>
            <person name="Gao J.S."/>
            <person name="Cao Y.H."/>
            <person name="Sheirdil R.A."/>
            <person name="Wang X.C."/>
            <person name="Zhang L."/>
        </authorList>
    </citation>
    <scope>NUCLEOTIDE SEQUENCE</scope>
    <source>
        <strain evidence="1">05753</strain>
    </source>
</reference>
<proteinExistence type="predicted"/>